<evidence type="ECO:0000313" key="1">
    <source>
        <dbReference type="EMBL" id="QJA68522.1"/>
    </source>
</evidence>
<gene>
    <name evidence="1" type="ORF">MM415A06258_0002</name>
</gene>
<accession>A0A6M3JHH5</accession>
<reference evidence="1" key="1">
    <citation type="submission" date="2020-03" db="EMBL/GenBank/DDBJ databases">
        <title>The deep terrestrial virosphere.</title>
        <authorList>
            <person name="Holmfeldt K."/>
            <person name="Nilsson E."/>
            <person name="Simone D."/>
            <person name="Lopez-Fernandez M."/>
            <person name="Wu X."/>
            <person name="de Brujin I."/>
            <person name="Lundin D."/>
            <person name="Andersson A."/>
            <person name="Bertilsson S."/>
            <person name="Dopson M."/>
        </authorList>
    </citation>
    <scope>NUCLEOTIDE SEQUENCE</scope>
    <source>
        <strain evidence="1">MM415A06258</strain>
    </source>
</reference>
<sequence>MTRRRRTANPIFQRPLTTAEATKQTIVPKINYLRCLRCGQTGTQHGGLHKVEDGWYECNDTIECEALAKVMKERRKTK</sequence>
<organism evidence="1">
    <name type="scientific">viral metagenome</name>
    <dbReference type="NCBI Taxonomy" id="1070528"/>
    <lineage>
        <taxon>unclassified sequences</taxon>
        <taxon>metagenomes</taxon>
        <taxon>organismal metagenomes</taxon>
    </lineage>
</organism>
<proteinExistence type="predicted"/>
<protein>
    <submittedName>
        <fullName evidence="1">Uncharacterized protein</fullName>
    </submittedName>
</protein>
<dbReference type="EMBL" id="MT141625">
    <property type="protein sequence ID" value="QJA68522.1"/>
    <property type="molecule type" value="Genomic_DNA"/>
</dbReference>
<name>A0A6M3JHH5_9ZZZZ</name>
<dbReference type="AlphaFoldDB" id="A0A6M3JHH5"/>